<accession>A0ABS7K159</accession>
<keyword evidence="2" id="KW-1133">Transmembrane helix</keyword>
<evidence type="ECO:0000313" key="3">
    <source>
        <dbReference type="EMBL" id="MBY0095948.1"/>
    </source>
</evidence>
<name>A0ABS7K159_9BACI</name>
<keyword evidence="2" id="KW-0812">Transmembrane</keyword>
<reference evidence="3 4" key="1">
    <citation type="submission" date="2020-07" db="EMBL/GenBank/DDBJ databases">
        <title>Fungal Genomes of the International Space Station.</title>
        <authorList>
            <person name="Seuylemezian A."/>
            <person name="Singh N.K."/>
            <person name="Wood J."/>
            <person name="Venkateswaran K."/>
        </authorList>
    </citation>
    <scope>NUCLEOTIDE SEQUENCE [LARGE SCALE GENOMIC DNA]</scope>
    <source>
        <strain evidence="3 4">PL-B2</strain>
    </source>
</reference>
<feature type="transmembrane region" description="Helical" evidence="2">
    <location>
        <begin position="7"/>
        <end position="27"/>
    </location>
</feature>
<feature type="compositionally biased region" description="Basic and acidic residues" evidence="1">
    <location>
        <begin position="144"/>
        <end position="156"/>
    </location>
</feature>
<dbReference type="Pfam" id="PF10710">
    <property type="entry name" value="DUF2512"/>
    <property type="match status" value="1"/>
</dbReference>
<organism evidence="3 4">
    <name type="scientific">Mesobacillus maritimus</name>
    <dbReference type="NCBI Taxonomy" id="1643336"/>
    <lineage>
        <taxon>Bacteria</taxon>
        <taxon>Bacillati</taxon>
        <taxon>Bacillota</taxon>
        <taxon>Bacilli</taxon>
        <taxon>Bacillales</taxon>
        <taxon>Bacillaceae</taxon>
        <taxon>Mesobacillus</taxon>
    </lineage>
</organism>
<keyword evidence="2" id="KW-0472">Membrane</keyword>
<proteinExistence type="predicted"/>
<evidence type="ECO:0000256" key="1">
    <source>
        <dbReference type="SAM" id="MobiDB-lite"/>
    </source>
</evidence>
<feature type="transmembrane region" description="Helical" evidence="2">
    <location>
        <begin position="86"/>
        <end position="104"/>
    </location>
</feature>
<dbReference type="Proteomes" id="UP000769780">
    <property type="component" value="Unassembled WGS sequence"/>
</dbReference>
<evidence type="ECO:0000313" key="4">
    <source>
        <dbReference type="Proteomes" id="UP000769780"/>
    </source>
</evidence>
<feature type="transmembrane region" description="Helical" evidence="2">
    <location>
        <begin position="33"/>
        <end position="53"/>
    </location>
</feature>
<sequence>MKHLTAMAIKFVSTLVLLYVILGLFFGMSFINVFLITLVLGVISYLLGDMLILPKTNNTIATIADFGLAFPLIWLMTLSMTTGVRTFGVSLIAAIGLTLFEAFFHQYLKRNIVDSNDDVKINRRSLPQLQYSAENAEEFTPVKPDVRSQDDDNTKD</sequence>
<dbReference type="RefSeq" id="WP_221871382.1">
    <property type="nucleotide sequence ID" value="NZ_JACWFH010000007.1"/>
</dbReference>
<gene>
    <name evidence="3" type="ORF">H0185_03900</name>
</gene>
<dbReference type="EMBL" id="JACWFH010000007">
    <property type="protein sequence ID" value="MBY0095948.1"/>
    <property type="molecule type" value="Genomic_DNA"/>
</dbReference>
<dbReference type="InterPro" id="IPR019649">
    <property type="entry name" value="DUF2512"/>
</dbReference>
<comment type="caution">
    <text evidence="3">The sequence shown here is derived from an EMBL/GenBank/DDBJ whole genome shotgun (WGS) entry which is preliminary data.</text>
</comment>
<evidence type="ECO:0000256" key="2">
    <source>
        <dbReference type="SAM" id="Phobius"/>
    </source>
</evidence>
<protein>
    <submittedName>
        <fullName evidence="3">YndM family protein</fullName>
    </submittedName>
</protein>
<feature type="region of interest" description="Disordered" evidence="1">
    <location>
        <begin position="132"/>
        <end position="156"/>
    </location>
</feature>
<keyword evidence="4" id="KW-1185">Reference proteome</keyword>